<name>X1T2D7_9ZZZZ</name>
<evidence type="ECO:0000313" key="1">
    <source>
        <dbReference type="EMBL" id="GAI85536.1"/>
    </source>
</evidence>
<organism evidence="1">
    <name type="scientific">marine sediment metagenome</name>
    <dbReference type="NCBI Taxonomy" id="412755"/>
    <lineage>
        <taxon>unclassified sequences</taxon>
        <taxon>metagenomes</taxon>
        <taxon>ecological metagenomes</taxon>
    </lineage>
</organism>
<gene>
    <name evidence="1" type="ORF">S12H4_21779</name>
</gene>
<comment type="caution">
    <text evidence="1">The sequence shown here is derived from an EMBL/GenBank/DDBJ whole genome shotgun (WGS) entry which is preliminary data.</text>
</comment>
<proteinExistence type="predicted"/>
<evidence type="ECO:0008006" key="2">
    <source>
        <dbReference type="Google" id="ProtNLM"/>
    </source>
</evidence>
<dbReference type="AlphaFoldDB" id="X1T2D7"/>
<sequence length="78" mass="8547">MSTEAMLGVLERAADNPTFFGQLATDPQTALKGLGLTSEEEVALTNGDQGFIESRIGGKVDKRIEEKVLIPLLSRERW</sequence>
<reference evidence="1" key="1">
    <citation type="journal article" date="2014" name="Front. Microbiol.">
        <title>High frequency of phylogenetically diverse reductive dehalogenase-homologous genes in deep subseafloor sedimentary metagenomes.</title>
        <authorList>
            <person name="Kawai M."/>
            <person name="Futagami T."/>
            <person name="Toyoda A."/>
            <person name="Takaki Y."/>
            <person name="Nishi S."/>
            <person name="Hori S."/>
            <person name="Arai W."/>
            <person name="Tsubouchi T."/>
            <person name="Morono Y."/>
            <person name="Uchiyama I."/>
            <person name="Ito T."/>
            <person name="Fujiyama A."/>
            <person name="Inagaki F."/>
            <person name="Takami H."/>
        </authorList>
    </citation>
    <scope>NUCLEOTIDE SEQUENCE</scope>
    <source>
        <strain evidence="1">Expedition CK06-06</strain>
    </source>
</reference>
<dbReference type="EMBL" id="BARW01011256">
    <property type="protein sequence ID" value="GAI85536.1"/>
    <property type="molecule type" value="Genomic_DNA"/>
</dbReference>
<protein>
    <recommendedName>
        <fullName evidence="2">Extradiol ring-cleavage dioxygenase LigAB LigA subunit domain-containing protein</fullName>
    </recommendedName>
</protein>
<accession>X1T2D7</accession>